<proteinExistence type="predicted"/>
<organism evidence="3">
    <name type="scientific">Ostreococcus mediterraneus</name>
    <dbReference type="NCBI Taxonomy" id="1486918"/>
    <lineage>
        <taxon>Eukaryota</taxon>
        <taxon>Viridiplantae</taxon>
        <taxon>Chlorophyta</taxon>
        <taxon>Mamiellophyceae</taxon>
        <taxon>Mamiellales</taxon>
        <taxon>Bathycoccaceae</taxon>
        <taxon>Ostreococcus</taxon>
    </lineage>
</organism>
<keyword evidence="1" id="KW-0175">Coiled coil</keyword>
<dbReference type="EMBL" id="HBFO01007050">
    <property type="protein sequence ID" value="CAD8813813.1"/>
    <property type="molecule type" value="Transcribed_RNA"/>
</dbReference>
<name>A0A7S1EML9_9CHLO</name>
<evidence type="ECO:0000256" key="1">
    <source>
        <dbReference type="SAM" id="Coils"/>
    </source>
</evidence>
<keyword evidence="2" id="KW-0472">Membrane</keyword>
<protein>
    <submittedName>
        <fullName evidence="3">Uncharacterized protein</fullName>
    </submittedName>
</protein>
<evidence type="ECO:0000256" key="2">
    <source>
        <dbReference type="SAM" id="Phobius"/>
    </source>
</evidence>
<sequence>MAYDCIECDGANVTSSSTPSSLTSSPPSSSMGGSLGYIATGALVVVFIAIAMFLTRVRAAKRARLEAEAEAERARLEAKAADAARTFAEWRAKAVGVANPDGTIMVAVKEESPSHVIVNVGVDEKDEAEVVCVVQVAPDEDDT</sequence>
<feature type="transmembrane region" description="Helical" evidence="2">
    <location>
        <begin position="35"/>
        <end position="54"/>
    </location>
</feature>
<reference evidence="3" key="1">
    <citation type="submission" date="2021-01" db="EMBL/GenBank/DDBJ databases">
        <authorList>
            <person name="Corre E."/>
            <person name="Pelletier E."/>
            <person name="Niang G."/>
            <person name="Scheremetjew M."/>
            <person name="Finn R."/>
            <person name="Kale V."/>
            <person name="Holt S."/>
            <person name="Cochrane G."/>
            <person name="Meng A."/>
            <person name="Brown T."/>
            <person name="Cohen L."/>
        </authorList>
    </citation>
    <scope>NUCLEOTIDE SEQUENCE</scope>
    <source>
        <strain evidence="3">Clade-D-RCC1621</strain>
    </source>
</reference>
<keyword evidence="2" id="KW-0812">Transmembrane</keyword>
<feature type="coiled-coil region" evidence="1">
    <location>
        <begin position="57"/>
        <end position="93"/>
    </location>
</feature>
<gene>
    <name evidence="3" type="ORF">OMED0930_LOCUS4930</name>
</gene>
<dbReference type="AlphaFoldDB" id="A0A7S1EML9"/>
<keyword evidence="2" id="KW-1133">Transmembrane helix</keyword>
<accession>A0A7S1EML9</accession>
<evidence type="ECO:0000313" key="3">
    <source>
        <dbReference type="EMBL" id="CAD8813813.1"/>
    </source>
</evidence>